<gene>
    <name evidence="2" type="ORF">LMG28688_02475</name>
</gene>
<protein>
    <submittedName>
        <fullName evidence="2">Uncharacterized protein</fullName>
    </submittedName>
</protein>
<dbReference type="EMBL" id="CADIKL010000010">
    <property type="protein sequence ID" value="CAB3787471.1"/>
    <property type="molecule type" value="Genomic_DNA"/>
</dbReference>
<evidence type="ECO:0000256" key="1">
    <source>
        <dbReference type="SAM" id="SignalP"/>
    </source>
</evidence>
<proteinExistence type="predicted"/>
<evidence type="ECO:0000313" key="2">
    <source>
        <dbReference type="EMBL" id="CAB3787471.1"/>
    </source>
</evidence>
<accession>A0A6J5FV71</accession>
<feature type="chain" id="PRO_5026681416" evidence="1">
    <location>
        <begin position="24"/>
        <end position="99"/>
    </location>
</feature>
<keyword evidence="1" id="KW-0732">Signal</keyword>
<dbReference type="Proteomes" id="UP000494119">
    <property type="component" value="Unassembled WGS sequence"/>
</dbReference>
<dbReference type="RefSeq" id="WP_129564173.1">
    <property type="nucleotide sequence ID" value="NZ_CADIKL010000010.1"/>
</dbReference>
<name>A0A6J5FV71_9BURK</name>
<dbReference type="AlphaFoldDB" id="A0A6J5FV71"/>
<feature type="signal peptide" evidence="1">
    <location>
        <begin position="1"/>
        <end position="23"/>
    </location>
</feature>
<evidence type="ECO:0000313" key="3">
    <source>
        <dbReference type="Proteomes" id="UP000494119"/>
    </source>
</evidence>
<keyword evidence="3" id="KW-1185">Reference proteome</keyword>
<reference evidence="2 3" key="1">
    <citation type="submission" date="2020-04" db="EMBL/GenBank/DDBJ databases">
        <authorList>
            <person name="De Canck E."/>
        </authorList>
    </citation>
    <scope>NUCLEOTIDE SEQUENCE [LARGE SCALE GENOMIC DNA]</scope>
    <source>
        <strain evidence="2 3">LMG 28688</strain>
    </source>
</reference>
<sequence>MKFVPLRYAAGVADALWSICAVATLPGAAYQTTVQLSSGKHLLCSVNETPPAGEPAVLTRREQDQAEVLATQRLRLLSGPYSDYPSDYTAPTVACVNAD</sequence>
<organism evidence="2 3">
    <name type="scientific">Paraburkholderia caffeinitolerans</name>
    <dbReference type="NCBI Taxonomy" id="1723730"/>
    <lineage>
        <taxon>Bacteria</taxon>
        <taxon>Pseudomonadati</taxon>
        <taxon>Pseudomonadota</taxon>
        <taxon>Betaproteobacteria</taxon>
        <taxon>Burkholderiales</taxon>
        <taxon>Burkholderiaceae</taxon>
        <taxon>Paraburkholderia</taxon>
    </lineage>
</organism>